<organism evidence="7 8">
    <name type="scientific">Rhodocollybia butyracea</name>
    <dbReference type="NCBI Taxonomy" id="206335"/>
    <lineage>
        <taxon>Eukaryota</taxon>
        <taxon>Fungi</taxon>
        <taxon>Dikarya</taxon>
        <taxon>Basidiomycota</taxon>
        <taxon>Agaricomycotina</taxon>
        <taxon>Agaricomycetes</taxon>
        <taxon>Agaricomycetidae</taxon>
        <taxon>Agaricales</taxon>
        <taxon>Marasmiineae</taxon>
        <taxon>Omphalotaceae</taxon>
        <taxon>Rhodocollybia</taxon>
    </lineage>
</organism>
<dbReference type="Proteomes" id="UP000772434">
    <property type="component" value="Unassembled WGS sequence"/>
</dbReference>
<gene>
    <name evidence="7" type="ORF">BDP27DRAFT_1400809</name>
</gene>
<dbReference type="Gene3D" id="1.10.600.10">
    <property type="entry name" value="Farnesyl Diphosphate Synthase"/>
    <property type="match status" value="1"/>
</dbReference>
<evidence type="ECO:0000256" key="2">
    <source>
        <dbReference type="ARBA" id="ARBA00006333"/>
    </source>
</evidence>
<evidence type="ECO:0000313" key="8">
    <source>
        <dbReference type="Proteomes" id="UP000772434"/>
    </source>
</evidence>
<comment type="similarity">
    <text evidence="2 6">Belongs to the terpene synthase family.</text>
</comment>
<evidence type="ECO:0000313" key="7">
    <source>
        <dbReference type="EMBL" id="KAF9072640.1"/>
    </source>
</evidence>
<dbReference type="GO" id="GO:0008299">
    <property type="term" value="P:isoprenoid biosynthetic process"/>
    <property type="evidence" value="ECO:0007669"/>
    <property type="project" value="UniProtKB-ARBA"/>
</dbReference>
<keyword evidence="4 6" id="KW-0460">Magnesium</keyword>
<dbReference type="AlphaFoldDB" id="A0A9P5Q2Z3"/>
<dbReference type="PANTHER" id="PTHR35201:SF4">
    <property type="entry name" value="BETA-PINACENE SYNTHASE-RELATED"/>
    <property type="match status" value="1"/>
</dbReference>
<comment type="caution">
    <text evidence="7">The sequence shown here is derived from an EMBL/GenBank/DDBJ whole genome shotgun (WGS) entry which is preliminary data.</text>
</comment>
<proteinExistence type="inferred from homology"/>
<keyword evidence="3 6" id="KW-0479">Metal-binding</keyword>
<dbReference type="PANTHER" id="PTHR35201">
    <property type="entry name" value="TERPENE SYNTHASE"/>
    <property type="match status" value="1"/>
</dbReference>
<dbReference type="EMBL" id="JADNRY010000023">
    <property type="protein sequence ID" value="KAF9072640.1"/>
    <property type="molecule type" value="Genomic_DNA"/>
</dbReference>
<evidence type="ECO:0000256" key="1">
    <source>
        <dbReference type="ARBA" id="ARBA00001946"/>
    </source>
</evidence>
<dbReference type="EC" id="4.2.3.-" evidence="6"/>
<name>A0A9P5Q2Z3_9AGAR</name>
<comment type="cofactor">
    <cofactor evidence="1 6">
        <name>Mg(2+)</name>
        <dbReference type="ChEBI" id="CHEBI:18420"/>
    </cofactor>
</comment>
<dbReference type="OrthoDB" id="6486656at2759"/>
<evidence type="ECO:0000256" key="5">
    <source>
        <dbReference type="ARBA" id="ARBA00023239"/>
    </source>
</evidence>
<accession>A0A9P5Q2Z3</accession>
<protein>
    <recommendedName>
        <fullName evidence="6">Terpene synthase</fullName>
        <ecNumber evidence="6">4.2.3.-</ecNumber>
    </recommendedName>
</protein>
<dbReference type="SUPFAM" id="SSF48576">
    <property type="entry name" value="Terpenoid synthases"/>
    <property type="match status" value="1"/>
</dbReference>
<sequence>MHSIEPYFWVLATFPHVSKTQAINKFYIPDILVKWPWRVHLNPAYKEQKALSSAWFRSFNAFDPSSQKAFDLCDFGLLAAYVYPHAEAAHLRSGCDLMNCFFLFDEYSDVAEPDVVRKQADVIMDAIRHPHIPRPKGEFIGGEAHRQFWELAKKGATPTAQRRFIEVYQAYVNSIIQQAIDRADNHIRDVNSYFQVRRDTIGVKPSFTLLEFTMDIPDEIMEHPVIHEFTMGCVDMLIIQNDIYSYNVEQAVGNDLHNLVTIVMNQYNLDVQGAIDWIGRYNDELADRVLENYRNLPDWGPVINPQIHRYCDSVGEWVRGIDSWYFHSWRYFRGKGPEIEKTRWVELMPKQVAAIIPSPAQSVLLHLKRGFLRSIALQPSLWHLAAASLLVPALGLYLMSTT</sequence>
<evidence type="ECO:0000256" key="6">
    <source>
        <dbReference type="RuleBase" id="RU366034"/>
    </source>
</evidence>
<keyword evidence="5 6" id="KW-0456">Lyase</keyword>
<keyword evidence="8" id="KW-1185">Reference proteome</keyword>
<dbReference type="GO" id="GO:0010333">
    <property type="term" value="F:terpene synthase activity"/>
    <property type="evidence" value="ECO:0007669"/>
    <property type="project" value="InterPro"/>
</dbReference>
<dbReference type="InterPro" id="IPR034686">
    <property type="entry name" value="Terpene_cyclase-like_2"/>
</dbReference>
<dbReference type="Pfam" id="PF19086">
    <property type="entry name" value="Terpene_syn_C_2"/>
    <property type="match status" value="1"/>
</dbReference>
<dbReference type="SFLD" id="SFLDS00005">
    <property type="entry name" value="Isoprenoid_Synthase_Type_I"/>
    <property type="match status" value="1"/>
</dbReference>
<dbReference type="InterPro" id="IPR008949">
    <property type="entry name" value="Isoprenoid_synthase_dom_sf"/>
</dbReference>
<evidence type="ECO:0000256" key="3">
    <source>
        <dbReference type="ARBA" id="ARBA00022723"/>
    </source>
</evidence>
<reference evidence="7" key="1">
    <citation type="submission" date="2020-11" db="EMBL/GenBank/DDBJ databases">
        <authorList>
            <consortium name="DOE Joint Genome Institute"/>
            <person name="Ahrendt S."/>
            <person name="Riley R."/>
            <person name="Andreopoulos W."/>
            <person name="Labutti K."/>
            <person name="Pangilinan J."/>
            <person name="Ruiz-Duenas F.J."/>
            <person name="Barrasa J.M."/>
            <person name="Sanchez-Garcia M."/>
            <person name="Camarero S."/>
            <person name="Miyauchi S."/>
            <person name="Serrano A."/>
            <person name="Linde D."/>
            <person name="Babiker R."/>
            <person name="Drula E."/>
            <person name="Ayuso-Fernandez I."/>
            <person name="Pacheco R."/>
            <person name="Padilla G."/>
            <person name="Ferreira P."/>
            <person name="Barriuso J."/>
            <person name="Kellner H."/>
            <person name="Castanera R."/>
            <person name="Alfaro M."/>
            <person name="Ramirez L."/>
            <person name="Pisabarro A.G."/>
            <person name="Kuo A."/>
            <person name="Tritt A."/>
            <person name="Lipzen A."/>
            <person name="He G."/>
            <person name="Yan M."/>
            <person name="Ng V."/>
            <person name="Cullen D."/>
            <person name="Martin F."/>
            <person name="Rosso M.-N."/>
            <person name="Henrissat B."/>
            <person name="Hibbett D."/>
            <person name="Martinez A.T."/>
            <person name="Grigoriev I.V."/>
        </authorList>
    </citation>
    <scope>NUCLEOTIDE SEQUENCE</scope>
    <source>
        <strain evidence="7">AH 40177</strain>
    </source>
</reference>
<dbReference type="SFLD" id="SFLDG01020">
    <property type="entry name" value="Terpene_Cyclase_Like_2"/>
    <property type="match status" value="1"/>
</dbReference>
<evidence type="ECO:0000256" key="4">
    <source>
        <dbReference type="ARBA" id="ARBA00022842"/>
    </source>
</evidence>
<dbReference type="GO" id="GO:0046872">
    <property type="term" value="F:metal ion binding"/>
    <property type="evidence" value="ECO:0007669"/>
    <property type="project" value="UniProtKB-KW"/>
</dbReference>